<protein>
    <submittedName>
        <fullName evidence="2">Uncharacterized protein</fullName>
    </submittedName>
</protein>
<dbReference type="AlphaFoldDB" id="A0A375FZ84"/>
<organism evidence="2">
    <name type="scientific">Cupriavidus oxalaticus</name>
    <dbReference type="NCBI Taxonomy" id="96344"/>
    <lineage>
        <taxon>Bacteria</taxon>
        <taxon>Pseudomonadati</taxon>
        <taxon>Pseudomonadota</taxon>
        <taxon>Betaproteobacteria</taxon>
        <taxon>Burkholderiales</taxon>
        <taxon>Burkholderiaceae</taxon>
        <taxon>Cupriavidus</taxon>
    </lineage>
</organism>
<evidence type="ECO:0000313" key="2">
    <source>
        <dbReference type="EMBL" id="SPC12610.1"/>
    </source>
</evidence>
<evidence type="ECO:0000256" key="1">
    <source>
        <dbReference type="SAM" id="MobiDB-lite"/>
    </source>
</evidence>
<comment type="caution">
    <text evidence="2">The sequence shown here is derived from an EMBL/GenBank/DDBJ whole genome shotgun (WGS) entry which is preliminary data.</text>
</comment>
<proteinExistence type="predicted"/>
<dbReference type="EMBL" id="OGUS01000115">
    <property type="protein sequence ID" value="SPC12610.1"/>
    <property type="molecule type" value="Genomic_DNA"/>
</dbReference>
<dbReference type="Proteomes" id="UP000256862">
    <property type="component" value="Chromosome CO2235"/>
</dbReference>
<sequence>MPAAGSLAGRFTTAGASYLRRVRLPAQIEKGPRGRGPQRPEDPLEDRSVFILIAWQRLHIPRSGCRPHSCVIPP</sequence>
<name>A0A375FZ84_9BURK</name>
<accession>A0A375FZ84</accession>
<gene>
    <name evidence="2" type="ORF">CO2235_150265</name>
</gene>
<feature type="region of interest" description="Disordered" evidence="1">
    <location>
        <begin position="25"/>
        <end position="44"/>
    </location>
</feature>
<reference evidence="2" key="1">
    <citation type="submission" date="2018-01" db="EMBL/GenBank/DDBJ databases">
        <authorList>
            <person name="Clerissi C."/>
        </authorList>
    </citation>
    <scope>NUCLEOTIDE SEQUENCE</scope>
    <source>
        <strain evidence="2">Cupriavidus oxalaticus LMG 2235</strain>
    </source>
</reference>